<dbReference type="Gene3D" id="3.30.2310.40">
    <property type="match status" value="1"/>
</dbReference>
<dbReference type="InterPro" id="IPR031451">
    <property type="entry name" value="MqsR_toxin"/>
</dbReference>
<dbReference type="EMBL" id="JAUSVK010000001">
    <property type="protein sequence ID" value="MDQ0395917.1"/>
    <property type="molecule type" value="Genomic_DNA"/>
</dbReference>
<dbReference type="Pfam" id="PF15723">
    <property type="entry name" value="MqsR_toxin"/>
    <property type="match status" value="1"/>
</dbReference>
<dbReference type="CDD" id="cd12869">
    <property type="entry name" value="MqsR"/>
    <property type="match status" value="1"/>
</dbReference>
<sequence length="130" mass="14933">MTKRAGRRRTPAEQVLEPPSLWWQKTLMEKRRPTYDLEAIKDAIGSSETLAITVSALRDATALGFDRPRIADTIAGIRPRMFFKSMTTFVDHRVWQDVYHVPLDGLILYVKFQADVVTEFGRMSFKEKGS</sequence>
<keyword evidence="2" id="KW-1185">Reference proteome</keyword>
<proteinExistence type="predicted"/>
<organism evidence="1 2">
    <name type="scientific">Labrys monachus</name>
    <dbReference type="NCBI Taxonomy" id="217067"/>
    <lineage>
        <taxon>Bacteria</taxon>
        <taxon>Pseudomonadati</taxon>
        <taxon>Pseudomonadota</taxon>
        <taxon>Alphaproteobacteria</taxon>
        <taxon>Hyphomicrobiales</taxon>
        <taxon>Xanthobacteraceae</taxon>
        <taxon>Labrys</taxon>
    </lineage>
</organism>
<evidence type="ECO:0000313" key="2">
    <source>
        <dbReference type="Proteomes" id="UP001237448"/>
    </source>
</evidence>
<name>A0ABU0FMT2_9HYPH</name>
<dbReference type="Proteomes" id="UP001237448">
    <property type="component" value="Unassembled WGS sequence"/>
</dbReference>
<reference evidence="1 2" key="1">
    <citation type="submission" date="2023-07" db="EMBL/GenBank/DDBJ databases">
        <title>Genomic Encyclopedia of Type Strains, Phase IV (KMG-IV): sequencing the most valuable type-strain genomes for metagenomic binning, comparative biology and taxonomic classification.</title>
        <authorList>
            <person name="Goeker M."/>
        </authorList>
    </citation>
    <scope>NUCLEOTIDE SEQUENCE [LARGE SCALE GENOMIC DNA]</scope>
    <source>
        <strain evidence="1 2">DSM 5896</strain>
    </source>
</reference>
<comment type="caution">
    <text evidence="1">The sequence shown here is derived from an EMBL/GenBank/DDBJ whole genome shotgun (WGS) entry which is preliminary data.</text>
</comment>
<accession>A0ABU0FMT2</accession>
<evidence type="ECO:0000313" key="1">
    <source>
        <dbReference type="EMBL" id="MDQ0395917.1"/>
    </source>
</evidence>
<dbReference type="InterPro" id="IPR038493">
    <property type="entry name" value="MqsR_sf"/>
</dbReference>
<dbReference type="RefSeq" id="WP_307435337.1">
    <property type="nucleotide sequence ID" value="NZ_JAUSVK010000001.1"/>
</dbReference>
<gene>
    <name evidence="1" type="ORF">J3R73_005709</name>
</gene>
<protein>
    <submittedName>
        <fullName evidence="1">Motility quorum-sensing regulator/GCU-specific mRNA interferase toxin</fullName>
    </submittedName>
</protein>